<dbReference type="GO" id="GO:0003677">
    <property type="term" value="F:DNA binding"/>
    <property type="evidence" value="ECO:0007669"/>
    <property type="project" value="UniProtKB-KW"/>
</dbReference>
<evidence type="ECO:0000256" key="3">
    <source>
        <dbReference type="ARBA" id="ARBA00023163"/>
    </source>
</evidence>
<proteinExistence type="predicted"/>
<keyword evidence="2" id="KW-0238">DNA-binding</keyword>
<protein>
    <submittedName>
        <fullName evidence="5">LexA family transcriptional regulator</fullName>
    </submittedName>
</protein>
<accession>A0A926XY00</accession>
<comment type="caution">
    <text evidence="5">The sequence shown here is derived from an EMBL/GenBank/DDBJ whole genome shotgun (WGS) entry which is preliminary data.</text>
</comment>
<dbReference type="SMART" id="SM00530">
    <property type="entry name" value="HTH_XRE"/>
    <property type="match status" value="1"/>
</dbReference>
<dbReference type="InterPro" id="IPR010982">
    <property type="entry name" value="Lambda_DNA-bd_dom_sf"/>
</dbReference>
<dbReference type="RefSeq" id="WP_190885950.1">
    <property type="nucleotide sequence ID" value="NZ_JACWZY010000003.1"/>
</dbReference>
<evidence type="ECO:0000259" key="4">
    <source>
        <dbReference type="PROSITE" id="PS50943"/>
    </source>
</evidence>
<keyword evidence="1" id="KW-0805">Transcription regulation</keyword>
<dbReference type="CDD" id="cd00093">
    <property type="entry name" value="HTH_XRE"/>
    <property type="match status" value="1"/>
</dbReference>
<sequence>MPSLPEMIKSLRLAKGLTQGQLAAVVGLGYQSVQKWETGRGRPTTAQLPSVARALGVSINELIQENFSTELDEPGPGIFATGNIASVRPNIKEYYVQVPFLSARAQAGIPVLTYETFTTWIDETYPVFLPTTALKTEHLAIEVVGDSMEPGIISRAVVLGRIIKPDDIKYESGGVYAVLYAGNRFVLKRIRTNEINTNGTLTLWSDNQLFGNIILHAEDIICMWKITEKVWEPVR</sequence>
<dbReference type="Pfam" id="PF00717">
    <property type="entry name" value="Peptidase_S24"/>
    <property type="match status" value="1"/>
</dbReference>
<dbReference type="PANTHER" id="PTHR40661">
    <property type="match status" value="1"/>
</dbReference>
<organism evidence="5 6">
    <name type="scientific">Spirosoma profusum</name>
    <dbReference type="NCBI Taxonomy" id="2771354"/>
    <lineage>
        <taxon>Bacteria</taxon>
        <taxon>Pseudomonadati</taxon>
        <taxon>Bacteroidota</taxon>
        <taxon>Cytophagia</taxon>
        <taxon>Cytophagales</taxon>
        <taxon>Cytophagaceae</taxon>
        <taxon>Spirosoma</taxon>
    </lineage>
</organism>
<name>A0A926XY00_9BACT</name>
<feature type="domain" description="HTH cro/C1-type" evidence="4">
    <location>
        <begin position="8"/>
        <end position="62"/>
    </location>
</feature>
<dbReference type="PROSITE" id="PS50943">
    <property type="entry name" value="HTH_CROC1"/>
    <property type="match status" value="1"/>
</dbReference>
<dbReference type="Gene3D" id="1.10.260.40">
    <property type="entry name" value="lambda repressor-like DNA-binding domains"/>
    <property type="match status" value="1"/>
</dbReference>
<dbReference type="Pfam" id="PF01381">
    <property type="entry name" value="HTH_3"/>
    <property type="match status" value="1"/>
</dbReference>
<keyword evidence="3" id="KW-0804">Transcription</keyword>
<keyword evidence="6" id="KW-1185">Reference proteome</keyword>
<dbReference type="InterPro" id="IPR001387">
    <property type="entry name" value="Cro/C1-type_HTH"/>
</dbReference>
<dbReference type="EMBL" id="JACWZY010000003">
    <property type="protein sequence ID" value="MBD2700097.1"/>
    <property type="molecule type" value="Genomic_DNA"/>
</dbReference>
<dbReference type="PANTHER" id="PTHR40661:SF3">
    <property type="entry name" value="FELS-1 PROPHAGE TRANSCRIPTIONAL REGULATOR"/>
    <property type="match status" value="1"/>
</dbReference>
<dbReference type="Proteomes" id="UP000598820">
    <property type="component" value="Unassembled WGS sequence"/>
</dbReference>
<dbReference type="SUPFAM" id="SSF51306">
    <property type="entry name" value="LexA/Signal peptidase"/>
    <property type="match status" value="1"/>
</dbReference>
<gene>
    <name evidence="5" type="ORF">IC229_05590</name>
</gene>
<dbReference type="Gene3D" id="2.10.109.10">
    <property type="entry name" value="Umud Fragment, subunit A"/>
    <property type="match status" value="1"/>
</dbReference>
<evidence type="ECO:0000256" key="1">
    <source>
        <dbReference type="ARBA" id="ARBA00023015"/>
    </source>
</evidence>
<dbReference type="AlphaFoldDB" id="A0A926XY00"/>
<dbReference type="CDD" id="cd06529">
    <property type="entry name" value="S24_LexA-like"/>
    <property type="match status" value="1"/>
</dbReference>
<dbReference type="InterPro" id="IPR039418">
    <property type="entry name" value="LexA-like"/>
</dbReference>
<evidence type="ECO:0000256" key="2">
    <source>
        <dbReference type="ARBA" id="ARBA00023125"/>
    </source>
</evidence>
<reference evidence="5" key="1">
    <citation type="submission" date="2020-09" db="EMBL/GenBank/DDBJ databases">
        <authorList>
            <person name="Kim M.K."/>
        </authorList>
    </citation>
    <scope>NUCLEOTIDE SEQUENCE</scope>
    <source>
        <strain evidence="5">BT702</strain>
    </source>
</reference>
<dbReference type="InterPro" id="IPR036286">
    <property type="entry name" value="LexA/Signal_pep-like_sf"/>
</dbReference>
<dbReference type="SUPFAM" id="SSF47413">
    <property type="entry name" value="lambda repressor-like DNA-binding domains"/>
    <property type="match status" value="1"/>
</dbReference>
<dbReference type="InterPro" id="IPR015927">
    <property type="entry name" value="Peptidase_S24_S26A/B/C"/>
</dbReference>
<evidence type="ECO:0000313" key="5">
    <source>
        <dbReference type="EMBL" id="MBD2700097.1"/>
    </source>
</evidence>
<evidence type="ECO:0000313" key="6">
    <source>
        <dbReference type="Proteomes" id="UP000598820"/>
    </source>
</evidence>